<evidence type="ECO:0000256" key="8">
    <source>
        <dbReference type="RuleBase" id="RU366003"/>
    </source>
</evidence>
<dbReference type="Proteomes" id="UP001344632">
    <property type="component" value="Unassembled WGS sequence"/>
</dbReference>
<proteinExistence type="inferred from homology"/>
<evidence type="ECO:0000313" key="11">
    <source>
        <dbReference type="Proteomes" id="UP001344632"/>
    </source>
</evidence>
<evidence type="ECO:0000256" key="6">
    <source>
        <dbReference type="ARBA" id="ARBA00023102"/>
    </source>
</evidence>
<comment type="pathway">
    <text evidence="1 8">Amino-acid biosynthesis; L-histidine biosynthesis; L-histidine from 5-phospho-alpha-D-ribose 1-diphosphate: step 8/9.</text>
</comment>
<evidence type="ECO:0000256" key="4">
    <source>
        <dbReference type="ARBA" id="ARBA00022605"/>
    </source>
</evidence>
<dbReference type="PANTHER" id="PTHR21039">
    <property type="entry name" value="HISTIDINOL PHOSPHATASE-RELATED"/>
    <property type="match status" value="1"/>
</dbReference>
<dbReference type="NCBIfam" id="TIGR01856">
    <property type="entry name" value="hisJ_fam"/>
    <property type="match status" value="1"/>
</dbReference>
<name>A0ABU6GQI4_9BACL</name>
<evidence type="ECO:0000256" key="2">
    <source>
        <dbReference type="ARBA" id="ARBA00009152"/>
    </source>
</evidence>
<keyword evidence="6 8" id="KW-0368">Histidine biosynthesis</keyword>
<evidence type="ECO:0000259" key="9">
    <source>
        <dbReference type="SMART" id="SM00481"/>
    </source>
</evidence>
<evidence type="ECO:0000256" key="5">
    <source>
        <dbReference type="ARBA" id="ARBA00022801"/>
    </source>
</evidence>
<keyword evidence="11" id="KW-1185">Reference proteome</keyword>
<evidence type="ECO:0000256" key="3">
    <source>
        <dbReference type="ARBA" id="ARBA00013085"/>
    </source>
</evidence>
<dbReference type="SUPFAM" id="SSF89550">
    <property type="entry name" value="PHP domain-like"/>
    <property type="match status" value="1"/>
</dbReference>
<dbReference type="Gene3D" id="3.20.20.140">
    <property type="entry name" value="Metal-dependent hydrolases"/>
    <property type="match status" value="1"/>
</dbReference>
<evidence type="ECO:0000313" key="10">
    <source>
        <dbReference type="EMBL" id="MEC0241648.1"/>
    </source>
</evidence>
<keyword evidence="4 8" id="KW-0028">Amino-acid biosynthesis</keyword>
<dbReference type="NCBIfam" id="NF005596">
    <property type="entry name" value="PRK07328.1"/>
    <property type="match status" value="1"/>
</dbReference>
<dbReference type="Pfam" id="PF13263">
    <property type="entry name" value="PHP_C"/>
    <property type="match status" value="1"/>
</dbReference>
<evidence type="ECO:0000256" key="7">
    <source>
        <dbReference type="ARBA" id="ARBA00049158"/>
    </source>
</evidence>
<dbReference type="InterPro" id="IPR016195">
    <property type="entry name" value="Pol/histidinol_Pase-like"/>
</dbReference>
<gene>
    <name evidence="10" type="ORF">P4H66_17665</name>
</gene>
<dbReference type="EC" id="3.1.3.15" evidence="3 8"/>
<reference evidence="10 11" key="1">
    <citation type="submission" date="2023-03" db="EMBL/GenBank/DDBJ databases">
        <title>Bacillus Genome Sequencing.</title>
        <authorList>
            <person name="Dunlap C."/>
        </authorList>
    </citation>
    <scope>NUCLEOTIDE SEQUENCE [LARGE SCALE GENOMIC DNA]</scope>
    <source>
        <strain evidence="10 11">BD-525</strain>
    </source>
</reference>
<protein>
    <recommendedName>
        <fullName evidence="3 8">Histidinol-phosphatase</fullName>
        <shortName evidence="8">HolPase</shortName>
        <ecNumber evidence="3 8">3.1.3.15</ecNumber>
    </recommendedName>
</protein>
<dbReference type="PANTHER" id="PTHR21039:SF0">
    <property type="entry name" value="HISTIDINOL-PHOSPHATASE"/>
    <property type="match status" value="1"/>
</dbReference>
<feature type="domain" description="Polymerase/histidinol phosphatase N-terminal" evidence="9">
    <location>
        <begin position="3"/>
        <end position="91"/>
    </location>
</feature>
<organism evidence="10 11">
    <name type="scientific">Paenibacillus dokdonensis</name>
    <dbReference type="NCBI Taxonomy" id="2567944"/>
    <lineage>
        <taxon>Bacteria</taxon>
        <taxon>Bacillati</taxon>
        <taxon>Bacillota</taxon>
        <taxon>Bacilli</taxon>
        <taxon>Bacillales</taxon>
        <taxon>Paenibacillaceae</taxon>
        <taxon>Paenibacillus</taxon>
    </lineage>
</organism>
<dbReference type="SMART" id="SM00481">
    <property type="entry name" value="POLIIIAc"/>
    <property type="match status" value="1"/>
</dbReference>
<sequence length="265" mass="30332">MTFDLHTHHNRCGHAHGSIRDYINAAVEKGMPYIGISDHTPFFAETDDHPSPEASMAKSEFPEYIREVLALKQEFAGQIEVLLGVEADFLPDHVDLYRSILHAYPFDYIIGSVHDFDGVSLYDTSHWEQLSPEGKLELKNSYYSYIAQSAKSGLYDILGHVDALNRYFPGYDKLRTEMADYTLSTIAAHDTVIEINSSDELWVPDGWLLERALHYGVKVTFGSDAHEPASVGEYFNEIRKHLMEIGYREWAIFKNRERIMLPLQV</sequence>
<dbReference type="InterPro" id="IPR010140">
    <property type="entry name" value="Histidinol_P_phosphatase_HisJ"/>
</dbReference>
<comment type="similarity">
    <text evidence="2 8">Belongs to the PHP hydrolase family. HisK subfamily.</text>
</comment>
<accession>A0ABU6GQI4</accession>
<dbReference type="EMBL" id="JARLKZ010000014">
    <property type="protein sequence ID" value="MEC0241648.1"/>
    <property type="molecule type" value="Genomic_DNA"/>
</dbReference>
<dbReference type="InterPro" id="IPR003141">
    <property type="entry name" value="Pol/His_phosphatase_N"/>
</dbReference>
<dbReference type="CDD" id="cd12110">
    <property type="entry name" value="PHP_HisPPase_Hisj_like"/>
    <property type="match status" value="1"/>
</dbReference>
<dbReference type="RefSeq" id="WP_326089321.1">
    <property type="nucleotide sequence ID" value="NZ_JARLKZ010000014.1"/>
</dbReference>
<evidence type="ECO:0000256" key="1">
    <source>
        <dbReference type="ARBA" id="ARBA00004970"/>
    </source>
</evidence>
<comment type="catalytic activity">
    <reaction evidence="7 8">
        <text>L-histidinol phosphate + H2O = L-histidinol + phosphate</text>
        <dbReference type="Rhea" id="RHEA:14465"/>
        <dbReference type="ChEBI" id="CHEBI:15377"/>
        <dbReference type="ChEBI" id="CHEBI:43474"/>
        <dbReference type="ChEBI" id="CHEBI:57699"/>
        <dbReference type="ChEBI" id="CHEBI:57980"/>
        <dbReference type="EC" id="3.1.3.15"/>
    </reaction>
</comment>
<dbReference type="InterPro" id="IPR004013">
    <property type="entry name" value="PHP_dom"/>
</dbReference>
<comment type="caution">
    <text evidence="10">The sequence shown here is derived from an EMBL/GenBank/DDBJ whole genome shotgun (WGS) entry which is preliminary data.</text>
</comment>
<dbReference type="Pfam" id="PF02811">
    <property type="entry name" value="PHP"/>
    <property type="match status" value="1"/>
</dbReference>
<keyword evidence="5 8" id="KW-0378">Hydrolase</keyword>